<keyword evidence="1" id="KW-0472">Membrane</keyword>
<protein>
    <submittedName>
        <fullName evidence="2">Gluconate:proton symporter</fullName>
    </submittedName>
</protein>
<dbReference type="AlphaFoldDB" id="A0A5N6S181"/>
<evidence type="ECO:0000313" key="3">
    <source>
        <dbReference type="Proteomes" id="UP000325415"/>
    </source>
</evidence>
<organism evidence="2 3">
    <name type="scientific">Bifidobacterium tibiigranuli</name>
    <dbReference type="NCBI Taxonomy" id="2172043"/>
    <lineage>
        <taxon>Bacteria</taxon>
        <taxon>Bacillati</taxon>
        <taxon>Actinomycetota</taxon>
        <taxon>Actinomycetes</taxon>
        <taxon>Bifidobacteriales</taxon>
        <taxon>Bifidobacteriaceae</taxon>
        <taxon>Bifidobacterium</taxon>
    </lineage>
</organism>
<feature type="transmembrane region" description="Helical" evidence="1">
    <location>
        <begin position="107"/>
        <end position="138"/>
    </location>
</feature>
<feature type="transmembrane region" description="Helical" evidence="1">
    <location>
        <begin position="416"/>
        <end position="439"/>
    </location>
</feature>
<dbReference type="EMBL" id="QDAG01000002">
    <property type="protein sequence ID" value="KAE8129771.1"/>
    <property type="molecule type" value="Genomic_DNA"/>
</dbReference>
<gene>
    <name evidence="2" type="ORF">DDE84_02985</name>
</gene>
<keyword evidence="3" id="KW-1185">Reference proteome</keyword>
<proteinExistence type="predicted"/>
<feature type="transmembrane region" description="Helical" evidence="1">
    <location>
        <begin position="266"/>
        <end position="283"/>
    </location>
</feature>
<feature type="transmembrane region" description="Helical" evidence="1">
    <location>
        <begin position="150"/>
        <end position="173"/>
    </location>
</feature>
<dbReference type="RefSeq" id="WP_152580255.1">
    <property type="nucleotide sequence ID" value="NZ_QDAG01000002.1"/>
</dbReference>
<feature type="transmembrane region" description="Helical" evidence="1">
    <location>
        <begin position="72"/>
        <end position="95"/>
    </location>
</feature>
<accession>A0A5N6S181</accession>
<sequence length="440" mass="46651">MGSIIICILLAVTFIGFIVFAMRGGSLTVSFFAMAVLWTGIYFLAAAFGLAKPFNFISDIFSTPALNYGGTAVQIIFGAWFGRVLVDTGIAAGISRLVVRAGKDRSVIATILIALVTCLIFSSAYGVGSAVAIGSILFPIMASIGVPKKIAVPVFTLSIGAAMWINSVLFVQFQPFFQGYKSPDGSVVEWGAHYLRFGTAAMAIQMIGIIVFILVNRKAIRNGQPYEVAGAVGERDWPKVPAITYVLPVLPATLSIVLNWPAVPALLLSTLLAFALTGGMKTLKGFIEELGTTAKTAIGDIGGLLILLFCLTMFQASAIKVVGVITPLLAHVIPNNEMILVVVVLILAPLALFRGPLELYGAGAATVTLLLGLGTFNAWFLYALMVIPSMIGISSCFTQSWNAWSLEYSGLDAKTFLLKGVPVAWISSVFIMGAAAVLLF</sequence>
<comment type="caution">
    <text evidence="2">The sequence shown here is derived from an EMBL/GenBank/DDBJ whole genome shotgun (WGS) entry which is preliminary data.</text>
</comment>
<evidence type="ECO:0000256" key="1">
    <source>
        <dbReference type="SAM" id="Phobius"/>
    </source>
</evidence>
<evidence type="ECO:0000313" key="2">
    <source>
        <dbReference type="EMBL" id="KAE8129771.1"/>
    </source>
</evidence>
<keyword evidence="1" id="KW-1133">Transmembrane helix</keyword>
<feature type="transmembrane region" description="Helical" evidence="1">
    <location>
        <begin position="304"/>
        <end position="330"/>
    </location>
</feature>
<dbReference type="OrthoDB" id="1661999at2"/>
<feature type="transmembrane region" description="Helical" evidence="1">
    <location>
        <begin position="360"/>
        <end position="380"/>
    </location>
</feature>
<dbReference type="GeneID" id="78126656"/>
<keyword evidence="1" id="KW-0812">Transmembrane</keyword>
<name>A0A5N6S181_9BIFI</name>
<reference evidence="2 3" key="1">
    <citation type="submission" date="2018-04" db="EMBL/GenBank/DDBJ databases">
        <authorList>
            <person name="Eckel V.P."/>
            <person name="Vogel R.F."/>
        </authorList>
    </citation>
    <scope>NUCLEOTIDE SEQUENCE [LARGE SCALE GENOMIC DNA]</scope>
    <source>
        <strain evidence="3">TMW 2.1764</strain>
    </source>
</reference>
<dbReference type="Proteomes" id="UP000325415">
    <property type="component" value="Unassembled WGS sequence"/>
</dbReference>
<feature type="transmembrane region" description="Helical" evidence="1">
    <location>
        <begin position="336"/>
        <end position="353"/>
    </location>
</feature>
<feature type="transmembrane region" description="Helical" evidence="1">
    <location>
        <begin position="193"/>
        <end position="215"/>
    </location>
</feature>
<feature type="transmembrane region" description="Helical" evidence="1">
    <location>
        <begin position="31"/>
        <end position="51"/>
    </location>
</feature>